<feature type="chain" id="PRO_5029670824" description="Monocopper oxidase-like protein SKU5" evidence="14">
    <location>
        <begin position="25"/>
        <end position="589"/>
    </location>
</feature>
<keyword evidence="7 14" id="KW-0732">Signal</keyword>
<dbReference type="InterPro" id="IPR034273">
    <property type="entry name" value="CuRO_1_AAO-like"/>
</dbReference>
<evidence type="ECO:0000256" key="10">
    <source>
        <dbReference type="ARBA" id="ARBA00023180"/>
    </source>
</evidence>
<feature type="region of interest" description="Disordered" evidence="12">
    <location>
        <begin position="316"/>
        <end position="360"/>
    </location>
</feature>
<protein>
    <recommendedName>
        <fullName evidence="20">Monocopper oxidase-like protein SKU5</fullName>
    </recommendedName>
</protein>
<feature type="transmembrane region" description="Helical" evidence="13">
    <location>
        <begin position="568"/>
        <end position="588"/>
    </location>
</feature>
<evidence type="ECO:0000313" key="19">
    <source>
        <dbReference type="Proteomes" id="UP000594263"/>
    </source>
</evidence>
<feature type="compositionally biased region" description="Polar residues" evidence="12">
    <location>
        <begin position="333"/>
        <end position="349"/>
    </location>
</feature>
<dbReference type="FunFam" id="2.60.40.420:FF:000012">
    <property type="entry name" value="Monocopper oxidase-like protein"/>
    <property type="match status" value="1"/>
</dbReference>
<evidence type="ECO:0000256" key="2">
    <source>
        <dbReference type="ARBA" id="ARBA00004609"/>
    </source>
</evidence>
<dbReference type="PANTHER" id="PTHR11709:SF123">
    <property type="entry name" value="MONOCOPPER OXIDASE-LIKE PROTEIN SKU5"/>
    <property type="match status" value="1"/>
</dbReference>
<evidence type="ECO:0000256" key="13">
    <source>
        <dbReference type="SAM" id="Phobius"/>
    </source>
</evidence>
<evidence type="ECO:0000313" key="18">
    <source>
        <dbReference type="EnsemblPlants" id="Kaladp0101s0125.1.v1.1"/>
    </source>
</evidence>
<organism evidence="18 19">
    <name type="scientific">Kalanchoe fedtschenkoi</name>
    <name type="common">Lavender scallops</name>
    <name type="synonym">South American air plant</name>
    <dbReference type="NCBI Taxonomy" id="63787"/>
    <lineage>
        <taxon>Eukaryota</taxon>
        <taxon>Viridiplantae</taxon>
        <taxon>Streptophyta</taxon>
        <taxon>Embryophyta</taxon>
        <taxon>Tracheophyta</taxon>
        <taxon>Spermatophyta</taxon>
        <taxon>Magnoliopsida</taxon>
        <taxon>eudicotyledons</taxon>
        <taxon>Gunneridae</taxon>
        <taxon>Pentapetalae</taxon>
        <taxon>Saxifragales</taxon>
        <taxon>Crassulaceae</taxon>
        <taxon>Kalanchoe</taxon>
    </lineage>
</organism>
<comment type="cofactor">
    <cofactor evidence="1">
        <name>Cu cation</name>
        <dbReference type="ChEBI" id="CHEBI:23378"/>
    </cofactor>
</comment>
<dbReference type="SUPFAM" id="SSF49503">
    <property type="entry name" value="Cupredoxins"/>
    <property type="match status" value="3"/>
</dbReference>
<dbReference type="InterPro" id="IPR045087">
    <property type="entry name" value="Cu-oxidase_fam"/>
</dbReference>
<sequence>MASSPAAFVAAAVAALLLASCCLAEDPMAKYEFVVSYKTLSPLGVPQQVIVVNDQFPGPVINVTTNYNVFVNVRNHLDEELLLTWSGIQMRRSSWQDGVLGTNCPIPPRWNWTYQFQVKDQIGSFYYFPSLNFQKASGGYGGFIINNRAVISVPFPQPDGDIVITIGDWYVRNHTALRKTLNGGQLLGMPDGVLINGKGPYRYNDTLVPAGIDHETINVDPGKTYRIRVHNVGVSTSLNFRIQGHNLLMAETEGTYTVMSNFTSVDVHVGQSYSFLLYTDQNASTDYYIVASARFVNQSEWARVTGVGVLHYSNSKGKAAGPLPDPPNEQYDKTFSMQQSRSIRTNGSASGARPNPQGSFHYGQINVTDFYLIKNEPPVKIGSQLKTALNRLSFQHPKTPIRLADWFKVKGDYKVDFPNKPLTSAAKVETSIVNGTYKGFMEIVFQNNDTKIQSYHLDGYAFFVVGMDYGDWTENSRGQYNKWDGIVRSTVQVYPGAWTAILISLDNVGVWNLRAENLDYWHLGQETYIKVVNPDDTASNKTENPLPDNALYCGALAHMQVPQAAASLASGSPVVLLAMVLIGAFIPYI</sequence>
<dbReference type="GO" id="GO:0098552">
    <property type="term" value="C:side of membrane"/>
    <property type="evidence" value="ECO:0007669"/>
    <property type="project" value="UniProtKB-KW"/>
</dbReference>
<dbReference type="Pfam" id="PF07732">
    <property type="entry name" value="Cu-oxidase_3"/>
    <property type="match status" value="1"/>
</dbReference>
<comment type="similarity">
    <text evidence="3">Belongs to the multicopper oxidase family.</text>
</comment>
<dbReference type="InterPro" id="IPR008972">
    <property type="entry name" value="Cupredoxin"/>
</dbReference>
<name>A0A7N0V3Y7_KALFE</name>
<dbReference type="GO" id="GO:0016491">
    <property type="term" value="F:oxidoreductase activity"/>
    <property type="evidence" value="ECO:0007669"/>
    <property type="project" value="InterPro"/>
</dbReference>
<dbReference type="FunFam" id="2.60.40.420:FF:000016">
    <property type="entry name" value="Monocopper oxidase-like protein"/>
    <property type="match status" value="1"/>
</dbReference>
<keyword evidence="6" id="KW-0479">Metal-binding</keyword>
<evidence type="ECO:0008006" key="20">
    <source>
        <dbReference type="Google" id="ProtNLM"/>
    </source>
</evidence>
<evidence type="ECO:0000256" key="1">
    <source>
        <dbReference type="ARBA" id="ARBA00001935"/>
    </source>
</evidence>
<dbReference type="Gramene" id="Kaladp0101s0125.1.v1.1">
    <property type="protein sequence ID" value="Kaladp0101s0125.1.v1.1"/>
    <property type="gene ID" value="Kaladp0101s0125.v1.1"/>
</dbReference>
<dbReference type="InterPro" id="IPR001117">
    <property type="entry name" value="Cu-oxidase_2nd"/>
</dbReference>
<feature type="domain" description="Plastocyanin-like" evidence="15">
    <location>
        <begin position="161"/>
        <end position="315"/>
    </location>
</feature>
<keyword evidence="11" id="KW-0449">Lipoprotein</keyword>
<dbReference type="CDD" id="cd13846">
    <property type="entry name" value="CuRO_1_AAO_like_1"/>
    <property type="match status" value="1"/>
</dbReference>
<keyword evidence="9 13" id="KW-0472">Membrane</keyword>
<keyword evidence="8" id="KW-0186">Copper</keyword>
<accession>A0A7N0V3Y7</accession>
<dbReference type="EnsemblPlants" id="Kaladp0101s0125.1.v1.1">
    <property type="protein sequence ID" value="Kaladp0101s0125.1.v1.1"/>
    <property type="gene ID" value="Kaladp0101s0125.v1.1"/>
</dbReference>
<feature type="domain" description="Plastocyanin-like" evidence="16">
    <location>
        <begin position="399"/>
        <end position="535"/>
    </location>
</feature>
<feature type="signal peptide" evidence="14">
    <location>
        <begin position="1"/>
        <end position="24"/>
    </location>
</feature>
<dbReference type="GO" id="GO:0005886">
    <property type="term" value="C:plasma membrane"/>
    <property type="evidence" value="ECO:0007669"/>
    <property type="project" value="UniProtKB-SubCell"/>
</dbReference>
<keyword evidence="5" id="KW-0336">GPI-anchor</keyword>
<dbReference type="AlphaFoldDB" id="A0A7N0V3Y7"/>
<dbReference type="GO" id="GO:0005507">
    <property type="term" value="F:copper ion binding"/>
    <property type="evidence" value="ECO:0007669"/>
    <property type="project" value="InterPro"/>
</dbReference>
<feature type="domain" description="Plastocyanin-like" evidence="17">
    <location>
        <begin position="35"/>
        <end position="148"/>
    </location>
</feature>
<dbReference type="Pfam" id="PF00394">
    <property type="entry name" value="Cu-oxidase"/>
    <property type="match status" value="1"/>
</dbReference>
<reference evidence="18" key="1">
    <citation type="submission" date="2021-01" db="UniProtKB">
        <authorList>
            <consortium name="EnsemblPlants"/>
        </authorList>
    </citation>
    <scope>IDENTIFICATION</scope>
</reference>
<evidence type="ECO:0000256" key="11">
    <source>
        <dbReference type="ARBA" id="ARBA00023288"/>
    </source>
</evidence>
<evidence type="ECO:0000256" key="5">
    <source>
        <dbReference type="ARBA" id="ARBA00022622"/>
    </source>
</evidence>
<keyword evidence="4" id="KW-1003">Cell membrane</keyword>
<dbReference type="OMA" id="ITWPGIQ"/>
<keyword evidence="10" id="KW-0325">Glycoprotein</keyword>
<evidence type="ECO:0000256" key="4">
    <source>
        <dbReference type="ARBA" id="ARBA00022475"/>
    </source>
</evidence>
<evidence type="ECO:0000256" key="3">
    <source>
        <dbReference type="ARBA" id="ARBA00010609"/>
    </source>
</evidence>
<evidence type="ECO:0000256" key="14">
    <source>
        <dbReference type="SAM" id="SignalP"/>
    </source>
</evidence>
<keyword evidence="19" id="KW-1185">Reference proteome</keyword>
<evidence type="ECO:0000256" key="9">
    <source>
        <dbReference type="ARBA" id="ARBA00023136"/>
    </source>
</evidence>
<dbReference type="Proteomes" id="UP000594263">
    <property type="component" value="Unplaced"/>
</dbReference>
<dbReference type="Gene3D" id="2.60.40.420">
    <property type="entry name" value="Cupredoxins - blue copper proteins"/>
    <property type="match status" value="3"/>
</dbReference>
<evidence type="ECO:0000256" key="7">
    <source>
        <dbReference type="ARBA" id="ARBA00022729"/>
    </source>
</evidence>
<evidence type="ECO:0000259" key="15">
    <source>
        <dbReference type="Pfam" id="PF00394"/>
    </source>
</evidence>
<keyword evidence="13" id="KW-0812">Transmembrane</keyword>
<dbReference type="PANTHER" id="PTHR11709">
    <property type="entry name" value="MULTI-COPPER OXIDASE"/>
    <property type="match status" value="1"/>
</dbReference>
<dbReference type="InterPro" id="IPR011706">
    <property type="entry name" value="Cu-oxidase_C"/>
</dbReference>
<evidence type="ECO:0000259" key="16">
    <source>
        <dbReference type="Pfam" id="PF07731"/>
    </source>
</evidence>
<dbReference type="InterPro" id="IPR011707">
    <property type="entry name" value="Cu-oxidase-like_N"/>
</dbReference>
<dbReference type="Pfam" id="PF07731">
    <property type="entry name" value="Cu-oxidase_2"/>
    <property type="match status" value="1"/>
</dbReference>
<keyword evidence="13" id="KW-1133">Transmembrane helix</keyword>
<proteinExistence type="inferred from homology"/>
<dbReference type="FunFam" id="2.60.40.420:FF:000023">
    <property type="entry name" value="Monocopper oxidase-like protein SKU5"/>
    <property type="match status" value="1"/>
</dbReference>
<evidence type="ECO:0000256" key="8">
    <source>
        <dbReference type="ARBA" id="ARBA00023008"/>
    </source>
</evidence>
<evidence type="ECO:0000256" key="6">
    <source>
        <dbReference type="ARBA" id="ARBA00022723"/>
    </source>
</evidence>
<evidence type="ECO:0000259" key="17">
    <source>
        <dbReference type="Pfam" id="PF07732"/>
    </source>
</evidence>
<comment type="subcellular location">
    <subcellularLocation>
        <location evidence="2">Cell membrane</location>
        <topology evidence="2">Lipid-anchor</topology>
        <topology evidence="2">GPI-anchor</topology>
    </subcellularLocation>
</comment>
<evidence type="ECO:0000256" key="12">
    <source>
        <dbReference type="SAM" id="MobiDB-lite"/>
    </source>
</evidence>